<dbReference type="PANTHER" id="PTHR14950">
    <property type="entry name" value="DICER-RELATED"/>
    <property type="match status" value="1"/>
</dbReference>
<dbReference type="SUPFAM" id="SSF69065">
    <property type="entry name" value="RNase III domain-like"/>
    <property type="match status" value="2"/>
</dbReference>
<dbReference type="Gene3D" id="2.170.260.10">
    <property type="entry name" value="paz domain"/>
    <property type="match status" value="1"/>
</dbReference>
<dbReference type="Proteomes" id="UP000008063">
    <property type="component" value="Unassembled WGS sequence"/>
</dbReference>
<evidence type="ECO:0000256" key="6">
    <source>
        <dbReference type="SAM" id="MobiDB-lite"/>
    </source>
</evidence>
<keyword evidence="2" id="KW-0547">Nucleotide-binding</keyword>
<evidence type="ECO:0000256" key="4">
    <source>
        <dbReference type="ARBA" id="ARBA00022806"/>
    </source>
</evidence>
<accession>F8PNR3</accession>
<dbReference type="OrthoDB" id="416741at2759"/>
<dbReference type="STRING" id="936435.F8PNR3"/>
<sequence>MDQRKFTTSEAPGSLSQSKKRRWVDEVPSDIPEVAAKKKKLQALSSAGGDAVQSSHLECKLRNRDAIVADRVIAFPTEVVILYDPPLATIETRLMTQIRHLDPEESVYRRHFRAARHVLLQVGPCACDLLWRSVLKHHETHILPPYEEDDDADIAIATIKRAVRDLVKNWMFSMPNFDITSRSFNVTPKFAKLVQILKSCQILGSDFRGIVIVQKRAVALAIVDLLRNSDNGLGFLRPYALISTSDFYHQDETCRKFSLGTHNLLVITKSNEDLDISASSLVIKYDLFESQLSYIYAWCHTGRCHSYLVHMAEKGDETHRRILSELTSFSQENRTSIEKFKEYRGRFLLPHKLEDTIHSYDSQTEDEGEKSVSLKDPVTSNRICLRDATSTVYRLAAAMYDVEKPFDVELFRINKHLDEQGSWTYSCNVMLPAHPTLRVFTGSSCPTPADARRSACYYTCTELFNAGVLDYRLFPQQRLKPARFLEDDFEEPKKNMSNKNGQATPNHLYPRRKPAFWSNSLTAVFNDTLYPVMVALSGFSPDQYAPVLLLTRHPLPRMHDFKLFFSGISAPLHLAWGGPLEVDQNQLALLHQYTLRICRIVANKPFACPLNEMAYFYAPLKSDCTRTSSQVQSKWNIPDFSEFICWESVRIASRQWATPLNWRNVEDLANDTADAVIQDRWVEFTRRYYVVKTRPDLSPMSKPADSPREAAYPNLLEYCKSRRKGLDCLVDQEQPLIEVSKTPGLSNHLSPTFRPLTTSAKASAKYLIPELCAKLTIPASTLRTALLLPSISRRIDDILIVKELNAKFFNHHITEELLLAAISTPSAGFDYDYERLEVLAGDAFLKYLSSIYVFVTNPAKNEGALHVSRQQIISNKALLKTACTVGLPPFIQSRPFSYKVWQPPNFSLVSIREDFTPNDDTKKISKAPSQSPLARKETEAIMEAPPKKIESEDSVKGKALPGSHASSKKENRGQQDTQYTQWLGDKAIADVVEAIIGAAYISGGRDLALTTAKTLDIPIRNIEHWADFGRKALTPPPRVTAKLRDGSIEAVETIIGHKFAYPHLLAQALTHASVQGYQSTCYERLEFIGDAILEFMVIRHIFNRDDKMSPGVLTLMKGAMVSNSALAAVCVWSGLHEHILYESFPLAGNIQGYIDELKKKQTEEYELAAREQRTPGQFWLDVEPPKALSDVVESIIGAIYISDGFQPIGSELVFNNILKPFYNKHITLKTLSHHPTKVILELLEAHGCQSFEIVKKEDTNQPGLTCCEIVIHDVILAAATDTSAAMASRRASALAIDALEGDAGFLGRTCDCRNLAQAKKGRKKAVDKILADLQDKEGKDIEASLLDSTVASLG</sequence>
<dbReference type="InterPro" id="IPR036389">
    <property type="entry name" value="RNase_III_sf"/>
</dbReference>
<keyword evidence="9" id="KW-1185">Reference proteome</keyword>
<keyword evidence="3" id="KW-0378">Hydrolase</keyword>
<name>F8PNR3_SERL3</name>
<dbReference type="SUPFAM" id="SSF52540">
    <property type="entry name" value="P-loop containing nucleoside triphosphate hydrolases"/>
    <property type="match status" value="1"/>
</dbReference>
<dbReference type="Pfam" id="PF03368">
    <property type="entry name" value="Dicer_dimer"/>
    <property type="match status" value="1"/>
</dbReference>
<dbReference type="Gene3D" id="3.30.160.380">
    <property type="entry name" value="Dicer dimerisation domain"/>
    <property type="match status" value="1"/>
</dbReference>
<dbReference type="OMA" id="TEFNYER"/>
<proteinExistence type="predicted"/>
<dbReference type="GO" id="GO:0005737">
    <property type="term" value="C:cytoplasm"/>
    <property type="evidence" value="ECO:0007669"/>
    <property type="project" value="TreeGrafter"/>
</dbReference>
<dbReference type="InterPro" id="IPR027417">
    <property type="entry name" value="P-loop_NTPase"/>
</dbReference>
<evidence type="ECO:0000256" key="5">
    <source>
        <dbReference type="ARBA" id="ARBA00022840"/>
    </source>
</evidence>
<dbReference type="PANTHER" id="PTHR14950:SF37">
    <property type="entry name" value="ENDORIBONUCLEASE DICER"/>
    <property type="match status" value="1"/>
</dbReference>
<keyword evidence="5" id="KW-0067">ATP-binding</keyword>
<dbReference type="Gene3D" id="1.10.1520.10">
    <property type="entry name" value="Ribonuclease III domain"/>
    <property type="match status" value="2"/>
</dbReference>
<evidence type="ECO:0000313" key="8">
    <source>
        <dbReference type="EMBL" id="EGO01790.1"/>
    </source>
</evidence>
<dbReference type="Pfam" id="PF00636">
    <property type="entry name" value="Ribonuclease_3"/>
    <property type="match status" value="2"/>
</dbReference>
<keyword evidence="1" id="KW-0677">Repeat</keyword>
<dbReference type="InterPro" id="IPR005034">
    <property type="entry name" value="Dicer_dimerisation"/>
</dbReference>
<protein>
    <recommendedName>
        <fullName evidence="7">RNase III domain-containing protein</fullName>
    </recommendedName>
</protein>
<evidence type="ECO:0000256" key="3">
    <source>
        <dbReference type="ARBA" id="ARBA00022801"/>
    </source>
</evidence>
<dbReference type="GO" id="GO:0004386">
    <property type="term" value="F:helicase activity"/>
    <property type="evidence" value="ECO:0007669"/>
    <property type="project" value="UniProtKB-KW"/>
</dbReference>
<feature type="domain" description="RNase III" evidence="7">
    <location>
        <begin position="1048"/>
        <end position="1204"/>
    </location>
</feature>
<feature type="compositionally biased region" description="Polar residues" evidence="6">
    <location>
        <begin position="8"/>
        <end position="17"/>
    </location>
</feature>
<evidence type="ECO:0000256" key="2">
    <source>
        <dbReference type="ARBA" id="ARBA00022741"/>
    </source>
</evidence>
<dbReference type="InterPro" id="IPR000999">
    <property type="entry name" value="RNase_III_dom"/>
</dbReference>
<evidence type="ECO:0000313" key="9">
    <source>
        <dbReference type="Proteomes" id="UP000008063"/>
    </source>
</evidence>
<keyword evidence="4" id="KW-0347">Helicase</keyword>
<dbReference type="HOGENOM" id="CLU_000907_4_2_1"/>
<dbReference type="EMBL" id="GL945477">
    <property type="protein sequence ID" value="EGO01790.1"/>
    <property type="molecule type" value="Genomic_DNA"/>
</dbReference>
<organism evidence="9">
    <name type="scientific">Serpula lacrymans var. lacrymans (strain S7.3)</name>
    <name type="common">Dry rot fungus</name>
    <dbReference type="NCBI Taxonomy" id="936435"/>
    <lineage>
        <taxon>Eukaryota</taxon>
        <taxon>Fungi</taxon>
        <taxon>Dikarya</taxon>
        <taxon>Basidiomycota</taxon>
        <taxon>Agaricomycotina</taxon>
        <taxon>Agaricomycetes</taxon>
        <taxon>Agaricomycetidae</taxon>
        <taxon>Boletales</taxon>
        <taxon>Coniophorineae</taxon>
        <taxon>Serpulaceae</taxon>
        <taxon>Serpula</taxon>
    </lineage>
</organism>
<reference evidence="9" key="1">
    <citation type="journal article" date="2011" name="Science">
        <title>The plant cell wall-decomposing machinery underlies the functional diversity of forest fungi.</title>
        <authorList>
            <person name="Eastwood D.C."/>
            <person name="Floudas D."/>
            <person name="Binder M."/>
            <person name="Majcherczyk A."/>
            <person name="Schneider P."/>
            <person name="Aerts A."/>
            <person name="Asiegbu F.O."/>
            <person name="Baker S.E."/>
            <person name="Barry K."/>
            <person name="Bendiksby M."/>
            <person name="Blumentritt M."/>
            <person name="Coutinho P.M."/>
            <person name="Cullen D."/>
            <person name="de Vries R.P."/>
            <person name="Gathman A."/>
            <person name="Goodell B."/>
            <person name="Henrissat B."/>
            <person name="Ihrmark K."/>
            <person name="Kauserud H."/>
            <person name="Kohler A."/>
            <person name="LaButti K."/>
            <person name="Lapidus A."/>
            <person name="Lavin J.L."/>
            <person name="Lee Y.-H."/>
            <person name="Lindquist E."/>
            <person name="Lilly W."/>
            <person name="Lucas S."/>
            <person name="Morin E."/>
            <person name="Murat C."/>
            <person name="Oguiza J.A."/>
            <person name="Park J."/>
            <person name="Pisabarro A.G."/>
            <person name="Riley R."/>
            <person name="Rosling A."/>
            <person name="Salamov A."/>
            <person name="Schmidt O."/>
            <person name="Schmutz J."/>
            <person name="Skrede I."/>
            <person name="Stenlid J."/>
            <person name="Wiebenga A."/>
            <person name="Xie X."/>
            <person name="Kuees U."/>
            <person name="Hibbett D.S."/>
            <person name="Hoffmeister D."/>
            <person name="Hoegberg N."/>
            <person name="Martin F."/>
            <person name="Grigoriev I.V."/>
            <person name="Watkinson S.C."/>
        </authorList>
    </citation>
    <scope>NUCLEOTIDE SEQUENCE [LARGE SCALE GENOMIC DNA]</scope>
    <source>
        <strain evidence="9">strain S7.3</strain>
    </source>
</reference>
<dbReference type="eggNOG" id="KOG0701">
    <property type="taxonomic scope" value="Eukaryota"/>
</dbReference>
<feature type="region of interest" description="Disordered" evidence="6">
    <location>
        <begin position="1"/>
        <end position="26"/>
    </location>
</feature>
<dbReference type="GO" id="GO:0005634">
    <property type="term" value="C:nucleus"/>
    <property type="evidence" value="ECO:0007669"/>
    <property type="project" value="TreeGrafter"/>
</dbReference>
<dbReference type="GO" id="GO:0005524">
    <property type="term" value="F:ATP binding"/>
    <property type="evidence" value="ECO:0007669"/>
    <property type="project" value="UniProtKB-KW"/>
</dbReference>
<dbReference type="PROSITE" id="PS50142">
    <property type="entry name" value="RNASE_3_2"/>
    <property type="match status" value="2"/>
</dbReference>
<evidence type="ECO:0000256" key="1">
    <source>
        <dbReference type="ARBA" id="ARBA00022737"/>
    </source>
</evidence>
<dbReference type="GO" id="GO:0003723">
    <property type="term" value="F:RNA binding"/>
    <property type="evidence" value="ECO:0007669"/>
    <property type="project" value="TreeGrafter"/>
</dbReference>
<evidence type="ECO:0000259" key="7">
    <source>
        <dbReference type="PROSITE" id="PS50142"/>
    </source>
</evidence>
<dbReference type="CDD" id="cd00593">
    <property type="entry name" value="RIBOc"/>
    <property type="match status" value="2"/>
</dbReference>
<dbReference type="SMART" id="SM00535">
    <property type="entry name" value="RIBOc"/>
    <property type="match status" value="2"/>
</dbReference>
<feature type="domain" description="RNase III" evidence="7">
    <location>
        <begin position="809"/>
        <end position="1004"/>
    </location>
</feature>
<dbReference type="InParanoid" id="F8PNR3"/>
<dbReference type="Gene3D" id="3.40.50.300">
    <property type="entry name" value="P-loop containing nucleotide triphosphate hydrolases"/>
    <property type="match status" value="1"/>
</dbReference>
<gene>
    <name evidence="8" type="ORF">SERLA73DRAFT_85682</name>
</gene>
<feature type="region of interest" description="Disordered" evidence="6">
    <location>
        <begin position="919"/>
        <end position="976"/>
    </location>
</feature>
<dbReference type="GO" id="GO:0004525">
    <property type="term" value="F:ribonuclease III activity"/>
    <property type="evidence" value="ECO:0007669"/>
    <property type="project" value="InterPro"/>
</dbReference>
<dbReference type="InterPro" id="IPR038248">
    <property type="entry name" value="Dicer_dimer_sf"/>
</dbReference>
<dbReference type="GO" id="GO:0030422">
    <property type="term" value="P:siRNA processing"/>
    <property type="evidence" value="ECO:0007669"/>
    <property type="project" value="TreeGrafter"/>
</dbReference>
<feature type="compositionally biased region" description="Basic and acidic residues" evidence="6">
    <location>
        <begin position="934"/>
        <end position="956"/>
    </location>
</feature>